<dbReference type="EMBL" id="JANPWB010000010">
    <property type="protein sequence ID" value="KAJ1145789.1"/>
    <property type="molecule type" value="Genomic_DNA"/>
</dbReference>
<organism evidence="2 3">
    <name type="scientific">Pleurodeles waltl</name>
    <name type="common">Iberian ribbed newt</name>
    <dbReference type="NCBI Taxonomy" id="8319"/>
    <lineage>
        <taxon>Eukaryota</taxon>
        <taxon>Metazoa</taxon>
        <taxon>Chordata</taxon>
        <taxon>Craniata</taxon>
        <taxon>Vertebrata</taxon>
        <taxon>Euteleostomi</taxon>
        <taxon>Amphibia</taxon>
        <taxon>Batrachia</taxon>
        <taxon>Caudata</taxon>
        <taxon>Salamandroidea</taxon>
        <taxon>Salamandridae</taxon>
        <taxon>Pleurodelinae</taxon>
        <taxon>Pleurodeles</taxon>
    </lineage>
</organism>
<reference evidence="2" key="1">
    <citation type="journal article" date="2022" name="bioRxiv">
        <title>Sequencing and chromosome-scale assembly of the giantPleurodeles waltlgenome.</title>
        <authorList>
            <person name="Brown T."/>
            <person name="Elewa A."/>
            <person name="Iarovenko S."/>
            <person name="Subramanian E."/>
            <person name="Araus A.J."/>
            <person name="Petzold A."/>
            <person name="Susuki M."/>
            <person name="Suzuki K.-i.T."/>
            <person name="Hayashi T."/>
            <person name="Toyoda A."/>
            <person name="Oliveira C."/>
            <person name="Osipova E."/>
            <person name="Leigh N.D."/>
            <person name="Simon A."/>
            <person name="Yun M.H."/>
        </authorList>
    </citation>
    <scope>NUCLEOTIDE SEQUENCE</scope>
    <source>
        <strain evidence="2">20211129_DDA</strain>
        <tissue evidence="2">Liver</tissue>
    </source>
</reference>
<feature type="region of interest" description="Disordered" evidence="1">
    <location>
        <begin position="1"/>
        <end position="25"/>
    </location>
</feature>
<comment type="caution">
    <text evidence="2">The sequence shown here is derived from an EMBL/GenBank/DDBJ whole genome shotgun (WGS) entry which is preliminary data.</text>
</comment>
<proteinExistence type="predicted"/>
<dbReference type="AlphaFoldDB" id="A0AAV7R3K9"/>
<gene>
    <name evidence="2" type="ORF">NDU88_012073</name>
</gene>
<sequence length="139" mass="14339">MQAPLPCGLSGAGRSSGPKLQHRPLPDLASPAGAVLLTLQGVATPPACPRMRPPSAVLLRHGKPSCMPHHLDPLLHLPHVISARSVLHPQRGARFSSSFAAQGKDGPAAILPVGVGTSVVLVAAPRAVRRLSPRPSPGR</sequence>
<dbReference type="Proteomes" id="UP001066276">
    <property type="component" value="Chromosome 6"/>
</dbReference>
<accession>A0AAV7R3K9</accession>
<name>A0AAV7R3K9_PLEWA</name>
<evidence type="ECO:0000256" key="1">
    <source>
        <dbReference type="SAM" id="MobiDB-lite"/>
    </source>
</evidence>
<evidence type="ECO:0000313" key="2">
    <source>
        <dbReference type="EMBL" id="KAJ1145789.1"/>
    </source>
</evidence>
<protein>
    <submittedName>
        <fullName evidence="2">Uncharacterized protein</fullName>
    </submittedName>
</protein>
<evidence type="ECO:0000313" key="3">
    <source>
        <dbReference type="Proteomes" id="UP001066276"/>
    </source>
</evidence>
<keyword evidence="3" id="KW-1185">Reference proteome</keyword>